<dbReference type="EMBL" id="BAABUK010000039">
    <property type="protein sequence ID" value="GAA5817222.1"/>
    <property type="molecule type" value="Genomic_DNA"/>
</dbReference>
<accession>A0ABP9ZDN9</accession>
<sequence>MNLYFILFISFLTSVWASDRFGDYLLPVKPGTCVNPLNATSDFFRFSYLPRQKMNHFNVISINSAYADNSLSIKGPLAAGTDLTAPGSISINMRQSNTPCSTDPTEITGMGIYTRTLAGLANILVSGQVIIRNKTNKGKYFIQVDRNCKTYFTFGPLFTMIYPNTKAAAHFLWGFAQTPSHQIKDDWTMIKNLHNFDERFWTFTVGLCGADACQATSEGLQSTGDMFISSDWKGPSAPGYPIDRVIVINVALNPGTVFNINAPNPSIGLSGCRVVYNFVPADDGFDIYEEYATTIRRISSGTWTGMLIASYSLFSNSDTGSFTGQLIVYEYYGSGHTSIVGDFEDIDGTACNLEWNCWPPTNASIAPASNTSYIYELETAISKVKSISVIAETRKLILTSTLTRTETAFSFIDVTSTEIVTVTDTQTEIFYVTSVEPSIEESTSYITSTDFDTEDEVLLTTQTDQIYLVTVTTTMTTTTINIPYISSTTTTVGRVTTETITESAFLLTTITKT</sequence>
<reference evidence="2 3" key="1">
    <citation type="submission" date="2024-04" db="EMBL/GenBank/DDBJ databases">
        <title>genome sequences of Mucor flavus KT1a and Helicostylum pulchrum KT1b strains isolated from the surface of a dry-aged beef.</title>
        <authorList>
            <person name="Toyotome T."/>
            <person name="Hosono M."/>
            <person name="Torimaru M."/>
            <person name="Fukuda K."/>
            <person name="Mikami N."/>
        </authorList>
    </citation>
    <scope>NUCLEOTIDE SEQUENCE [LARGE SCALE GENOMIC DNA]</scope>
    <source>
        <strain evidence="2 3">KT1a</strain>
    </source>
</reference>
<dbReference type="Proteomes" id="UP001473302">
    <property type="component" value="Unassembled WGS sequence"/>
</dbReference>
<organism evidence="2 3">
    <name type="scientific">Mucor flavus</name>
    <dbReference type="NCBI Taxonomy" id="439312"/>
    <lineage>
        <taxon>Eukaryota</taxon>
        <taxon>Fungi</taxon>
        <taxon>Fungi incertae sedis</taxon>
        <taxon>Mucoromycota</taxon>
        <taxon>Mucoromycotina</taxon>
        <taxon>Mucoromycetes</taxon>
        <taxon>Mucorales</taxon>
        <taxon>Mucorineae</taxon>
        <taxon>Mucoraceae</taxon>
        <taxon>Mucor</taxon>
    </lineage>
</organism>
<evidence type="ECO:0000256" key="1">
    <source>
        <dbReference type="SAM" id="SignalP"/>
    </source>
</evidence>
<evidence type="ECO:0000313" key="3">
    <source>
        <dbReference type="Proteomes" id="UP001473302"/>
    </source>
</evidence>
<proteinExistence type="predicted"/>
<name>A0ABP9ZDN9_9FUNG</name>
<protein>
    <submittedName>
        <fullName evidence="2">Uncharacterized protein</fullName>
    </submittedName>
</protein>
<evidence type="ECO:0000313" key="2">
    <source>
        <dbReference type="EMBL" id="GAA5817222.1"/>
    </source>
</evidence>
<feature type="signal peptide" evidence="1">
    <location>
        <begin position="1"/>
        <end position="17"/>
    </location>
</feature>
<comment type="caution">
    <text evidence="2">The sequence shown here is derived from an EMBL/GenBank/DDBJ whole genome shotgun (WGS) entry which is preliminary data.</text>
</comment>
<keyword evidence="3" id="KW-1185">Reference proteome</keyword>
<keyword evidence="1" id="KW-0732">Signal</keyword>
<gene>
    <name evidence="2" type="ORF">MFLAVUS_010765</name>
</gene>
<feature type="chain" id="PRO_5046454313" evidence="1">
    <location>
        <begin position="18"/>
        <end position="513"/>
    </location>
</feature>